<dbReference type="InterPro" id="IPR013685">
    <property type="entry name" value="POTRA_FtsQ_type"/>
</dbReference>
<dbReference type="PROSITE" id="PS51779">
    <property type="entry name" value="POTRA"/>
    <property type="match status" value="1"/>
</dbReference>
<proteinExistence type="inferred from homology"/>
<feature type="transmembrane region" description="Helical" evidence="9">
    <location>
        <begin position="23"/>
        <end position="43"/>
    </location>
</feature>
<dbReference type="InterPro" id="IPR005548">
    <property type="entry name" value="Cell_div_FtsQ/DivIB_C"/>
</dbReference>
<dbReference type="HOGENOM" id="CLU_064041_1_1_6"/>
<dbReference type="GO" id="GO:0043093">
    <property type="term" value="P:FtsZ-dependent cytokinesis"/>
    <property type="evidence" value="ECO:0007669"/>
    <property type="project" value="UniProtKB-UniRule"/>
</dbReference>
<dbReference type="Gene3D" id="3.10.20.310">
    <property type="entry name" value="membrane protein fhac"/>
    <property type="match status" value="1"/>
</dbReference>
<dbReference type="Gene3D" id="3.40.50.11690">
    <property type="entry name" value="Cell division protein FtsQ/DivIB"/>
    <property type="match status" value="1"/>
</dbReference>
<sequence length="263" mass="29052">MAESTPDSVPAPSGPPPRSRLRAFLGLALLCAMVAAVWLFGYWEPRLLPIRVIEVEGELHHHSSRLLEKTIGERLRGGILTADLVDLKSAAEELAWVGRVSLRRVWPDRLQVRVEEHRPLARWNADRLVTAEGVVFHPGTGTIPAGLPVLEGDDSRAPEVVRQYLKWREDLMLAGHLIQVLTLDPRGDWRLELVMGTELRLGTGAIEERLARFIASAPQLEAAGQPLEVDLRYSNGFAVKWAPSAESPVPANTGRSKRSGNRG</sequence>
<dbReference type="GO" id="GO:0005886">
    <property type="term" value="C:plasma membrane"/>
    <property type="evidence" value="ECO:0007669"/>
    <property type="project" value="UniProtKB-SubCell"/>
</dbReference>
<dbReference type="KEGG" id="tvi:Thivi_2315"/>
<dbReference type="PANTHER" id="PTHR35851:SF1">
    <property type="entry name" value="CELL DIVISION PROTEIN FTSQ"/>
    <property type="match status" value="1"/>
</dbReference>
<dbReference type="InterPro" id="IPR034746">
    <property type="entry name" value="POTRA"/>
</dbReference>
<keyword evidence="8 9" id="KW-0131">Cell cycle</keyword>
<feature type="domain" description="POTRA" evidence="11">
    <location>
        <begin position="48"/>
        <end position="117"/>
    </location>
</feature>
<evidence type="ECO:0000256" key="9">
    <source>
        <dbReference type="HAMAP-Rule" id="MF_00911"/>
    </source>
</evidence>
<evidence type="ECO:0000256" key="1">
    <source>
        <dbReference type="ARBA" id="ARBA00004370"/>
    </source>
</evidence>
<comment type="similarity">
    <text evidence="9">Belongs to the FtsQ/DivIB family. FtsQ subfamily.</text>
</comment>
<dbReference type="GO" id="GO:0032153">
    <property type="term" value="C:cell division site"/>
    <property type="evidence" value="ECO:0007669"/>
    <property type="project" value="UniProtKB-UniRule"/>
</dbReference>
<dbReference type="STRING" id="765911.Thivi_2315"/>
<reference evidence="12 13" key="1">
    <citation type="submission" date="2012-06" db="EMBL/GenBank/DDBJ databases">
        <title>Complete sequence of Thiocystis violascens DSM 198.</title>
        <authorList>
            <consortium name="US DOE Joint Genome Institute"/>
            <person name="Lucas S."/>
            <person name="Han J."/>
            <person name="Lapidus A."/>
            <person name="Cheng J.-F."/>
            <person name="Goodwin L."/>
            <person name="Pitluck S."/>
            <person name="Peters L."/>
            <person name="Ovchinnikova G."/>
            <person name="Teshima H."/>
            <person name="Detter J.C."/>
            <person name="Han C."/>
            <person name="Tapia R."/>
            <person name="Land M."/>
            <person name="Hauser L."/>
            <person name="Kyrpides N."/>
            <person name="Ivanova N."/>
            <person name="Pagani I."/>
            <person name="Vogl K."/>
            <person name="Liu Z."/>
            <person name="Frigaard N.-U."/>
            <person name="Bryant D."/>
            <person name="Woyke T."/>
        </authorList>
    </citation>
    <scope>NUCLEOTIDE SEQUENCE [LARGE SCALE GENOMIC DNA]</scope>
    <source>
        <strain evidence="13">ATCC 17096 / DSM 198 / 6111</strain>
    </source>
</reference>
<dbReference type="eggNOG" id="COG1589">
    <property type="taxonomic scope" value="Bacteria"/>
</dbReference>
<name>I3YB94_THIV6</name>
<evidence type="ECO:0000313" key="13">
    <source>
        <dbReference type="Proteomes" id="UP000006062"/>
    </source>
</evidence>
<evidence type="ECO:0000256" key="3">
    <source>
        <dbReference type="ARBA" id="ARBA00022519"/>
    </source>
</evidence>
<keyword evidence="13" id="KW-1185">Reference proteome</keyword>
<dbReference type="RefSeq" id="WP_014778708.1">
    <property type="nucleotide sequence ID" value="NC_018012.1"/>
</dbReference>
<keyword evidence="6 9" id="KW-1133">Transmembrane helix</keyword>
<evidence type="ECO:0000256" key="2">
    <source>
        <dbReference type="ARBA" id="ARBA00022475"/>
    </source>
</evidence>
<protein>
    <recommendedName>
        <fullName evidence="9">Cell division protein FtsQ</fullName>
    </recommendedName>
</protein>
<gene>
    <name evidence="9" type="primary">ftsQ</name>
    <name evidence="12" type="ordered locus">Thivi_2315</name>
</gene>
<keyword evidence="2 9" id="KW-1003">Cell membrane</keyword>
<dbReference type="InterPro" id="IPR045335">
    <property type="entry name" value="FtsQ_C_sf"/>
</dbReference>
<evidence type="ECO:0000256" key="4">
    <source>
        <dbReference type="ARBA" id="ARBA00022618"/>
    </source>
</evidence>
<dbReference type="InterPro" id="IPR026579">
    <property type="entry name" value="FtsQ"/>
</dbReference>
<evidence type="ECO:0000256" key="7">
    <source>
        <dbReference type="ARBA" id="ARBA00023136"/>
    </source>
</evidence>
<evidence type="ECO:0000256" key="10">
    <source>
        <dbReference type="SAM" id="MobiDB-lite"/>
    </source>
</evidence>
<dbReference type="Pfam" id="PF08478">
    <property type="entry name" value="POTRA_1"/>
    <property type="match status" value="1"/>
</dbReference>
<feature type="region of interest" description="Disordered" evidence="10">
    <location>
        <begin position="244"/>
        <end position="263"/>
    </location>
</feature>
<dbReference type="Proteomes" id="UP000006062">
    <property type="component" value="Chromosome"/>
</dbReference>
<keyword evidence="5 9" id="KW-0812">Transmembrane</keyword>
<evidence type="ECO:0000313" key="12">
    <source>
        <dbReference type="EMBL" id="AFL74262.1"/>
    </source>
</evidence>
<comment type="function">
    <text evidence="9">Essential cell division protein. May link together the upstream cell division proteins, which are predominantly cytoplasmic, with the downstream cell division proteins, which are predominantly periplasmic. May control correct divisome assembly.</text>
</comment>
<dbReference type="EMBL" id="CP003154">
    <property type="protein sequence ID" value="AFL74262.1"/>
    <property type="molecule type" value="Genomic_DNA"/>
</dbReference>
<comment type="subcellular location">
    <subcellularLocation>
        <location evidence="9">Cell inner membrane</location>
        <topology evidence="9">Single-pass type II membrane protein</topology>
    </subcellularLocation>
    <subcellularLocation>
        <location evidence="1">Membrane</location>
    </subcellularLocation>
    <text evidence="9">Localizes to the division septum.</text>
</comment>
<keyword evidence="7 9" id="KW-0472">Membrane</keyword>
<dbReference type="PANTHER" id="PTHR35851">
    <property type="entry name" value="CELL DIVISION PROTEIN FTSQ"/>
    <property type="match status" value="1"/>
</dbReference>
<dbReference type="GO" id="GO:0090529">
    <property type="term" value="P:cell septum assembly"/>
    <property type="evidence" value="ECO:0007669"/>
    <property type="project" value="InterPro"/>
</dbReference>
<evidence type="ECO:0000256" key="8">
    <source>
        <dbReference type="ARBA" id="ARBA00023306"/>
    </source>
</evidence>
<evidence type="ECO:0000259" key="11">
    <source>
        <dbReference type="PROSITE" id="PS51779"/>
    </source>
</evidence>
<accession>I3YB94</accession>
<comment type="subunit">
    <text evidence="9">Part of a complex composed of FtsB, FtsL and FtsQ.</text>
</comment>
<evidence type="ECO:0000256" key="6">
    <source>
        <dbReference type="ARBA" id="ARBA00022989"/>
    </source>
</evidence>
<keyword evidence="3 9" id="KW-0997">Cell inner membrane</keyword>
<organism evidence="12 13">
    <name type="scientific">Thiocystis violascens (strain ATCC 17096 / DSM 198 / 6111)</name>
    <name type="common">Chromatium violascens</name>
    <dbReference type="NCBI Taxonomy" id="765911"/>
    <lineage>
        <taxon>Bacteria</taxon>
        <taxon>Pseudomonadati</taxon>
        <taxon>Pseudomonadota</taxon>
        <taxon>Gammaproteobacteria</taxon>
        <taxon>Chromatiales</taxon>
        <taxon>Chromatiaceae</taxon>
        <taxon>Thiocystis</taxon>
    </lineage>
</organism>
<keyword evidence="4 9" id="KW-0132">Cell division</keyword>
<dbReference type="Pfam" id="PF03799">
    <property type="entry name" value="FtsQ_DivIB_C"/>
    <property type="match status" value="1"/>
</dbReference>
<evidence type="ECO:0000256" key="5">
    <source>
        <dbReference type="ARBA" id="ARBA00022692"/>
    </source>
</evidence>
<dbReference type="AlphaFoldDB" id="I3YB94"/>
<dbReference type="HAMAP" id="MF_00911">
    <property type="entry name" value="FtsQ_subfam"/>
    <property type="match status" value="1"/>
</dbReference>